<organism evidence="3 4">
    <name type="scientific">Methylobacterium trifolii</name>
    <dbReference type="NCBI Taxonomy" id="1003092"/>
    <lineage>
        <taxon>Bacteria</taxon>
        <taxon>Pseudomonadati</taxon>
        <taxon>Pseudomonadota</taxon>
        <taxon>Alphaproteobacteria</taxon>
        <taxon>Hyphomicrobiales</taxon>
        <taxon>Methylobacteriaceae</taxon>
        <taxon>Methylobacterium</taxon>
    </lineage>
</organism>
<dbReference type="PANTHER" id="PTHR12049:SF7">
    <property type="entry name" value="PROTEIN ARGININE METHYLTRANSFERASE NDUFAF7, MITOCHONDRIAL"/>
    <property type="match status" value="1"/>
</dbReference>
<dbReference type="PANTHER" id="PTHR12049">
    <property type="entry name" value="PROTEIN ARGININE METHYLTRANSFERASE NDUFAF7, MITOCHONDRIAL"/>
    <property type="match status" value="1"/>
</dbReference>
<evidence type="ECO:0000256" key="1">
    <source>
        <dbReference type="ARBA" id="ARBA00022603"/>
    </source>
</evidence>
<evidence type="ECO:0000313" key="3">
    <source>
        <dbReference type="EMBL" id="GJE60828.1"/>
    </source>
</evidence>
<reference evidence="3" key="2">
    <citation type="submission" date="2021-08" db="EMBL/GenBank/DDBJ databases">
        <authorList>
            <person name="Tani A."/>
            <person name="Ola A."/>
            <person name="Ogura Y."/>
            <person name="Katsura K."/>
            <person name="Hayashi T."/>
        </authorList>
    </citation>
    <scope>NUCLEOTIDE SEQUENCE</scope>
    <source>
        <strain evidence="3">DSM 23632</strain>
    </source>
</reference>
<dbReference type="EMBL" id="BPRB01000165">
    <property type="protein sequence ID" value="GJE60828.1"/>
    <property type="molecule type" value="Genomic_DNA"/>
</dbReference>
<keyword evidence="2" id="KW-0808">Transferase</keyword>
<dbReference type="RefSeq" id="WP_238183410.1">
    <property type="nucleotide sequence ID" value="NZ_BPRB01000165.1"/>
</dbReference>
<dbReference type="InterPro" id="IPR038375">
    <property type="entry name" value="NDUFAF7_sf"/>
</dbReference>
<reference evidence="3" key="1">
    <citation type="journal article" date="2021" name="Front. Microbiol.">
        <title>Comprehensive Comparative Genomics and Phenotyping of Methylobacterium Species.</title>
        <authorList>
            <person name="Alessa O."/>
            <person name="Ogura Y."/>
            <person name="Fujitani Y."/>
            <person name="Takami H."/>
            <person name="Hayashi T."/>
            <person name="Sahin N."/>
            <person name="Tani A."/>
        </authorList>
    </citation>
    <scope>NUCLEOTIDE SEQUENCE</scope>
    <source>
        <strain evidence="3">DSM 23632</strain>
    </source>
</reference>
<keyword evidence="4" id="KW-1185">Reference proteome</keyword>
<protein>
    <recommendedName>
        <fullName evidence="5">Class I SAM-dependent methyltransferase</fullName>
    </recommendedName>
</protein>
<evidence type="ECO:0000256" key="2">
    <source>
        <dbReference type="ARBA" id="ARBA00022679"/>
    </source>
</evidence>
<proteinExistence type="predicted"/>
<evidence type="ECO:0008006" key="5">
    <source>
        <dbReference type="Google" id="ProtNLM"/>
    </source>
</evidence>
<dbReference type="InterPro" id="IPR003788">
    <property type="entry name" value="NDUFAF7"/>
</dbReference>
<evidence type="ECO:0000313" key="4">
    <source>
        <dbReference type="Proteomes" id="UP001055057"/>
    </source>
</evidence>
<dbReference type="Proteomes" id="UP001055057">
    <property type="component" value="Unassembled WGS sequence"/>
</dbReference>
<dbReference type="SUPFAM" id="SSF53335">
    <property type="entry name" value="S-adenosyl-L-methionine-dependent methyltransferases"/>
    <property type="match status" value="1"/>
</dbReference>
<gene>
    <name evidence="3" type="ORF">MPOCJGCO_2946</name>
</gene>
<dbReference type="Gene3D" id="3.40.50.12710">
    <property type="match status" value="1"/>
</dbReference>
<accession>A0ABQ4U1I2</accession>
<sequence>MSGTPLGREIAHAIREAGPIGIDRYMALCLGHPVHGYYRTRDPLGPRGDFTTAPEISQMFGELVGVWIAAVRAAMGAPKALRLVELGPGRGTLMADALRALGALAPGTAFDLHLVETSPALRATQGAVLSGARPIWHDTPDTLPEGPAIVIANEFFDCLPVRQFLRTERGWCERVVGLGQGNLGQGNLGQDDLGQDGRLAFGLAPEPTRGLDDDAPMGALMSVPGAGLALMRGLARRLCATGGALLLIDYGHVRPGFGDTLQALSGHRFADPLEAPGEADLTAHVDFSALARAARGEGAAVHGPIDQHDFLLALGIGARAERLKARADEAQATAIDAAVARLTDPGPTGMGGLFKVMAVSDPDLGPLPPFV</sequence>
<comment type="caution">
    <text evidence="3">The sequence shown here is derived from an EMBL/GenBank/DDBJ whole genome shotgun (WGS) entry which is preliminary data.</text>
</comment>
<dbReference type="Pfam" id="PF02636">
    <property type="entry name" value="Methyltransf_28"/>
    <property type="match status" value="1"/>
</dbReference>
<name>A0ABQ4U1I2_9HYPH</name>
<dbReference type="InterPro" id="IPR029063">
    <property type="entry name" value="SAM-dependent_MTases_sf"/>
</dbReference>
<keyword evidence="1" id="KW-0489">Methyltransferase</keyword>